<dbReference type="RefSeq" id="WP_091314674.1">
    <property type="nucleotide sequence ID" value="NZ_FMIB01000002.1"/>
</dbReference>
<feature type="transmembrane region" description="Helical" evidence="7">
    <location>
        <begin position="246"/>
        <end position="264"/>
    </location>
</feature>
<evidence type="ECO:0000256" key="5">
    <source>
        <dbReference type="ARBA" id="ARBA00022833"/>
    </source>
</evidence>
<evidence type="ECO:0000256" key="7">
    <source>
        <dbReference type="SAM" id="Phobius"/>
    </source>
</evidence>
<feature type="transmembrane region" description="Helical" evidence="7">
    <location>
        <begin position="476"/>
        <end position="498"/>
    </location>
</feature>
<name>A0A1C6V7S2_9ACTN</name>
<proteinExistence type="predicted"/>
<protein>
    <submittedName>
        <fullName evidence="9">Zn-dependent protease with chaperone function</fullName>
    </submittedName>
</protein>
<keyword evidence="7" id="KW-0812">Transmembrane</keyword>
<feature type="transmembrane region" description="Helical" evidence="7">
    <location>
        <begin position="681"/>
        <end position="704"/>
    </location>
</feature>
<feature type="transmembrane region" description="Helical" evidence="7">
    <location>
        <begin position="711"/>
        <end position="729"/>
    </location>
</feature>
<gene>
    <name evidence="9" type="ORF">GA0070603_3393</name>
</gene>
<dbReference type="Pfam" id="PF01435">
    <property type="entry name" value="Peptidase_M48"/>
    <property type="match status" value="1"/>
</dbReference>
<evidence type="ECO:0000259" key="8">
    <source>
        <dbReference type="Pfam" id="PF01435"/>
    </source>
</evidence>
<feature type="transmembrane region" description="Helical" evidence="7">
    <location>
        <begin position="567"/>
        <end position="592"/>
    </location>
</feature>
<evidence type="ECO:0000256" key="1">
    <source>
        <dbReference type="ARBA" id="ARBA00001947"/>
    </source>
</evidence>
<dbReference type="InterPro" id="IPR001915">
    <property type="entry name" value="Peptidase_M48"/>
</dbReference>
<sequence>MGEPAPRTGTPHPPLPSATLGRFVAAATAVVGTSMFGWQIVLVDAAATRERATCLAGLRGLPPAIDVRAGTVDAESEAAVNRCLGTLDSDVRRQLLTGLAVLLVVTALVYLAAPWVERRLRGLRRLDRVPGTEALRADLAALVREAGLRRAPTFLVSRSARVSGNTFGTVAGRYVRLDLGLVHAHRTAPARFRAVVLHELAHLRNADVDLTRLTVALAWAFPLGVVVPAAVTFVGARRAPDLGRDVWRLALFAVVVQVSAWSVLRAREFAADARLGGDDAVGARALLGVEGRPAGWRDRLGALFRFHPLARARADELDRPRRLVSARPVEALGAGLAAGIAAPPLMDLLSHLPRRLVGLDALTGGSYAAGLLLGAPLALVLTGTLWRSAWWARRHGGRPVRGAVFGAALVVGLLVGRRLAWSAGYADDRPVWWVELTLALGAVAGGALLGRWVVLGADAWLRRLPRHADGRAVRRVWAAAAVAATVLTAGFLGSLLMLDTWFADGEVSLVRLVAAREGHPDHVTVVTVADTLGWHVRALADQAPYLLAAPLAAALLPLVATRAATRLALRLGAVSGIVAAVALPVVAAGVAVAARDPGLGPGALRGLVDGHTLLPVTLVEVTAAVAVVAGRRLSIWHGTLAALTAGVLLAPAVLAAGVLLSCGAGCVAPDRAAVARALGHALLVAPVVATVAAALGAAVTAGLVRAASRRWLASGTAAAVLLGLAAAAVTGDGPGSRSAAPVDRDRCLVGVWRLSAGRYHFPVATDSVLGRLAGVSAATTVDLTSGASTGYATAYRVDGTATDLYDLAVAEGTLNGHRVQRVRRGTQTYRWTAGSGRYTQRNVVTSGDLALLRVDGREADVTTVVDDSASTYRCGPAELVIRSDGDDGSWGEETFVRSPA</sequence>
<keyword evidence="4" id="KW-0378">Hydrolase</keyword>
<dbReference type="Proteomes" id="UP000198605">
    <property type="component" value="Unassembled WGS sequence"/>
</dbReference>
<dbReference type="GeneID" id="43280032"/>
<evidence type="ECO:0000256" key="4">
    <source>
        <dbReference type="ARBA" id="ARBA00022801"/>
    </source>
</evidence>
<evidence type="ECO:0000256" key="3">
    <source>
        <dbReference type="ARBA" id="ARBA00022723"/>
    </source>
</evidence>
<reference evidence="10" key="1">
    <citation type="submission" date="2016-06" db="EMBL/GenBank/DDBJ databases">
        <authorList>
            <person name="Varghese N."/>
            <person name="Submissions Spin"/>
        </authorList>
    </citation>
    <scope>NUCLEOTIDE SEQUENCE [LARGE SCALE GENOMIC DNA]</scope>
    <source>
        <strain evidence="10">DSM 44151</strain>
    </source>
</reference>
<feature type="transmembrane region" description="Helical" evidence="7">
    <location>
        <begin position="95"/>
        <end position="116"/>
    </location>
</feature>
<comment type="cofactor">
    <cofactor evidence="1">
        <name>Zn(2+)</name>
        <dbReference type="ChEBI" id="CHEBI:29105"/>
    </cofactor>
</comment>
<organism evidence="9 10">
    <name type="scientific">Micromonospora chersina</name>
    <dbReference type="NCBI Taxonomy" id="47854"/>
    <lineage>
        <taxon>Bacteria</taxon>
        <taxon>Bacillati</taxon>
        <taxon>Actinomycetota</taxon>
        <taxon>Actinomycetes</taxon>
        <taxon>Micromonosporales</taxon>
        <taxon>Micromonosporaceae</taxon>
        <taxon>Micromonospora</taxon>
    </lineage>
</organism>
<feature type="transmembrane region" description="Helical" evidence="7">
    <location>
        <begin position="20"/>
        <end position="41"/>
    </location>
</feature>
<keyword evidence="2 9" id="KW-0645">Protease</keyword>
<keyword evidence="3" id="KW-0479">Metal-binding</keyword>
<dbReference type="GO" id="GO:0046872">
    <property type="term" value="F:metal ion binding"/>
    <property type="evidence" value="ECO:0007669"/>
    <property type="project" value="UniProtKB-KW"/>
</dbReference>
<keyword evidence="6" id="KW-0482">Metalloprotease</keyword>
<dbReference type="EMBL" id="FMIB01000002">
    <property type="protein sequence ID" value="SCL62391.1"/>
    <property type="molecule type" value="Genomic_DNA"/>
</dbReference>
<feature type="transmembrane region" description="Helical" evidence="7">
    <location>
        <begin position="543"/>
        <end position="560"/>
    </location>
</feature>
<keyword evidence="5" id="KW-0862">Zinc</keyword>
<dbReference type="STRING" id="47854.GA0070603_3393"/>
<dbReference type="AlphaFoldDB" id="A0A1C6V7S2"/>
<dbReference type="GO" id="GO:0006508">
    <property type="term" value="P:proteolysis"/>
    <property type="evidence" value="ECO:0007669"/>
    <property type="project" value="UniProtKB-KW"/>
</dbReference>
<evidence type="ECO:0000313" key="9">
    <source>
        <dbReference type="EMBL" id="SCL62391.1"/>
    </source>
</evidence>
<dbReference type="GO" id="GO:0004222">
    <property type="term" value="F:metalloendopeptidase activity"/>
    <property type="evidence" value="ECO:0007669"/>
    <property type="project" value="InterPro"/>
</dbReference>
<accession>A0A1C6V7S2</accession>
<evidence type="ECO:0000256" key="6">
    <source>
        <dbReference type="ARBA" id="ARBA00023049"/>
    </source>
</evidence>
<feature type="domain" description="Peptidase M48" evidence="8">
    <location>
        <begin position="134"/>
        <end position="319"/>
    </location>
</feature>
<keyword evidence="7" id="KW-0472">Membrane</keyword>
<feature type="transmembrane region" description="Helical" evidence="7">
    <location>
        <begin position="612"/>
        <end position="629"/>
    </location>
</feature>
<feature type="transmembrane region" description="Helical" evidence="7">
    <location>
        <begin position="402"/>
        <end position="420"/>
    </location>
</feature>
<feature type="transmembrane region" description="Helical" evidence="7">
    <location>
        <begin position="213"/>
        <end position="234"/>
    </location>
</feature>
<feature type="transmembrane region" description="Helical" evidence="7">
    <location>
        <begin position="329"/>
        <end position="346"/>
    </location>
</feature>
<feature type="transmembrane region" description="Helical" evidence="7">
    <location>
        <begin position="641"/>
        <end position="661"/>
    </location>
</feature>
<feature type="transmembrane region" description="Helical" evidence="7">
    <location>
        <begin position="366"/>
        <end position="390"/>
    </location>
</feature>
<dbReference type="OrthoDB" id="4889053at2"/>
<keyword evidence="10" id="KW-1185">Reference proteome</keyword>
<evidence type="ECO:0000313" key="10">
    <source>
        <dbReference type="Proteomes" id="UP000198605"/>
    </source>
</evidence>
<evidence type="ECO:0000256" key="2">
    <source>
        <dbReference type="ARBA" id="ARBA00022670"/>
    </source>
</evidence>
<feature type="transmembrane region" description="Helical" evidence="7">
    <location>
        <begin position="432"/>
        <end position="455"/>
    </location>
</feature>
<keyword evidence="7" id="KW-1133">Transmembrane helix</keyword>